<dbReference type="EMBL" id="BTSY01000006">
    <property type="protein sequence ID" value="GMT33719.1"/>
    <property type="molecule type" value="Genomic_DNA"/>
</dbReference>
<dbReference type="Proteomes" id="UP001432322">
    <property type="component" value="Unassembled WGS sequence"/>
</dbReference>
<keyword evidence="2" id="KW-1133">Transmembrane helix</keyword>
<accession>A0AAV5X0F9</accession>
<feature type="compositionally biased region" description="Basic and acidic residues" evidence="1">
    <location>
        <begin position="226"/>
        <end position="236"/>
    </location>
</feature>
<organism evidence="4 5">
    <name type="scientific">Pristionchus fissidentatus</name>
    <dbReference type="NCBI Taxonomy" id="1538716"/>
    <lineage>
        <taxon>Eukaryota</taxon>
        <taxon>Metazoa</taxon>
        <taxon>Ecdysozoa</taxon>
        <taxon>Nematoda</taxon>
        <taxon>Chromadorea</taxon>
        <taxon>Rhabditida</taxon>
        <taxon>Rhabditina</taxon>
        <taxon>Diplogasteromorpha</taxon>
        <taxon>Diplogasteroidea</taxon>
        <taxon>Neodiplogasteridae</taxon>
        <taxon>Pristionchus</taxon>
    </lineage>
</organism>
<evidence type="ECO:0000256" key="1">
    <source>
        <dbReference type="SAM" id="MobiDB-lite"/>
    </source>
</evidence>
<comment type="caution">
    <text evidence="4">The sequence shown here is derived from an EMBL/GenBank/DDBJ whole genome shotgun (WGS) entry which is preliminary data.</text>
</comment>
<protein>
    <submittedName>
        <fullName evidence="4">Uncharacterized protein</fullName>
    </submittedName>
</protein>
<feature type="transmembrane region" description="Helical" evidence="2">
    <location>
        <begin position="189"/>
        <end position="212"/>
    </location>
</feature>
<gene>
    <name evidence="3" type="ORF">PFISCL1PPCAC_25016</name>
    <name evidence="4" type="ORF">PFISCL1PPCAC_28457</name>
</gene>
<evidence type="ECO:0000313" key="5">
    <source>
        <dbReference type="Proteomes" id="UP001432322"/>
    </source>
</evidence>
<feature type="compositionally biased region" description="Acidic residues" evidence="1">
    <location>
        <begin position="249"/>
        <end position="265"/>
    </location>
</feature>
<feature type="region of interest" description="Disordered" evidence="1">
    <location>
        <begin position="226"/>
        <end position="265"/>
    </location>
</feature>
<keyword evidence="5" id="KW-1185">Reference proteome</keyword>
<keyword evidence="2" id="KW-0472">Membrane</keyword>
<keyword evidence="2" id="KW-0812">Transmembrane</keyword>
<dbReference type="EMBL" id="BTSY01000059">
    <property type="protein sequence ID" value="GMT37160.1"/>
    <property type="molecule type" value="Genomic_DNA"/>
</dbReference>
<reference evidence="4" key="1">
    <citation type="submission" date="2023-10" db="EMBL/GenBank/DDBJ databases">
        <title>Genome assembly of Pristionchus species.</title>
        <authorList>
            <person name="Yoshida K."/>
            <person name="Sommer R.J."/>
        </authorList>
    </citation>
    <scope>NUCLEOTIDE SEQUENCE</scope>
    <source>
        <strain evidence="4">RS5133</strain>
    </source>
</reference>
<feature type="non-terminal residue" evidence="4">
    <location>
        <position position="1"/>
    </location>
</feature>
<sequence length="265" mass="28863">AAKITTTCKPEFVGCTQIDASTPLIDNVDNKCPEGSFIFYKVSSDDSYFTDSLGDSIKCDTAKGEWKVSKGGVEKGIVIRRGNTVICAPNNPKPEPTTTPVPKEVCGKCPSFNDMCSGCVASEADFKTKSDGESRCNATITAENFYVNGNKFNGKLSCNANEEHPKWKSEDGKEVAKFSAKVEKEEGGASVYVIIGAVVGVVFVFIIFGVIWKVCCSKKTMTAAEENTKRLEEEKLRKKKNQKKGANDEILDEVDVEAPEPELQL</sequence>
<dbReference type="AlphaFoldDB" id="A0AAV5X0F9"/>
<evidence type="ECO:0000256" key="2">
    <source>
        <dbReference type="SAM" id="Phobius"/>
    </source>
</evidence>
<evidence type="ECO:0000313" key="4">
    <source>
        <dbReference type="EMBL" id="GMT37160.1"/>
    </source>
</evidence>
<name>A0AAV5X0F9_9BILA</name>
<proteinExistence type="predicted"/>
<evidence type="ECO:0000313" key="3">
    <source>
        <dbReference type="EMBL" id="GMT33719.1"/>
    </source>
</evidence>